<evidence type="ECO:0008006" key="4">
    <source>
        <dbReference type="Google" id="ProtNLM"/>
    </source>
</evidence>
<gene>
    <name evidence="2" type="ORF">L0F81_35195</name>
</gene>
<evidence type="ECO:0000313" key="3">
    <source>
        <dbReference type="Proteomes" id="UP001299012"/>
    </source>
</evidence>
<feature type="compositionally biased region" description="Pro residues" evidence="1">
    <location>
        <begin position="116"/>
        <end position="130"/>
    </location>
</feature>
<accession>A0ABS9JSA0</accession>
<organism evidence="2 3">
    <name type="scientific">Streptomyces tricolor</name>
    <dbReference type="NCBI Taxonomy" id="68277"/>
    <lineage>
        <taxon>Bacteria</taxon>
        <taxon>Bacillati</taxon>
        <taxon>Actinomycetota</taxon>
        <taxon>Actinomycetes</taxon>
        <taxon>Kitasatosporales</taxon>
        <taxon>Streptomycetaceae</taxon>
        <taxon>Streptomyces</taxon>
        <taxon>Streptomyces violaceoruber group</taxon>
    </lineage>
</organism>
<dbReference type="RefSeq" id="WP_086699993.1">
    <property type="nucleotide sequence ID" value="NZ_JAKKZF010000223.1"/>
</dbReference>
<feature type="compositionally biased region" description="Basic and acidic residues" evidence="1">
    <location>
        <begin position="218"/>
        <end position="227"/>
    </location>
</feature>
<sequence>MSLEAMVWVLSGDAPVADVNEYAVLSTMADKADSDGCGTWLSKETIAARAHVSEETVKRCWRNMTKRGLIAKGDQNLVRHYRADRRPVVWDLLIPYAWFSNIDRINAERERLGRPPLTPADRPPIAPPPAKKQRADKGKPRAKKTPPSDQGTDPRGNSETPRDETSPDAHGGTTSRRRGNYKSSAGELQDPQCSKSNQSVDTGNERGSVRPSVSVEDAPARETDGRTDASGSKEGQADGRPTAGGRNPAADAAPGNGSSGEAAPGTADQKSDPGAVAGPETTPGMEVLTRVGRARPELAVAGKVLSDQARELDMRIADSEAAGEPWRLSDLVTILSAPLDGPIRRSAGAVIAARIRNLPRTPRTAMLPAQVNGEEQDRAAVACRDRLPSSTLAAERDVAEAITRRVRGECPECGGDSPGGEVCGRCQGWPECDEGCGRVVRGGGTCETCQYIAHHAAIAAEAREDGTCPGHGGEECGRPVMTLGLCARCRIKAEDAKRAADAEWEAAVARAVAAVEEGEKAERDPAPL</sequence>
<evidence type="ECO:0000256" key="1">
    <source>
        <dbReference type="SAM" id="MobiDB-lite"/>
    </source>
</evidence>
<proteinExistence type="predicted"/>
<keyword evidence="3" id="KW-1185">Reference proteome</keyword>
<dbReference type="EMBL" id="JAKKZF010000223">
    <property type="protein sequence ID" value="MCG0068452.1"/>
    <property type="molecule type" value="Genomic_DNA"/>
</dbReference>
<reference evidence="2 3" key="1">
    <citation type="submission" date="2022-01" db="EMBL/GenBank/DDBJ databases">
        <title>Draft Genome Sequences of Seven Type Strains of the Genus Streptomyces.</title>
        <authorList>
            <person name="Aziz S."/>
            <person name="Coretto E."/>
            <person name="Chronakova A."/>
            <person name="Sproer C."/>
            <person name="Huber K."/>
            <person name="Nouioui I."/>
            <person name="Gross H."/>
        </authorList>
    </citation>
    <scope>NUCLEOTIDE SEQUENCE [LARGE SCALE GENOMIC DNA]</scope>
    <source>
        <strain evidence="2 3">DSM 41685</strain>
    </source>
</reference>
<feature type="compositionally biased region" description="Polar residues" evidence="1">
    <location>
        <begin position="147"/>
        <end position="159"/>
    </location>
</feature>
<evidence type="ECO:0000313" key="2">
    <source>
        <dbReference type="EMBL" id="MCG0068452.1"/>
    </source>
</evidence>
<protein>
    <recommendedName>
        <fullName evidence="4">Helix-turn-helix domain-containing protein</fullName>
    </recommendedName>
</protein>
<comment type="caution">
    <text evidence="2">The sequence shown here is derived from an EMBL/GenBank/DDBJ whole genome shotgun (WGS) entry which is preliminary data.</text>
</comment>
<dbReference type="Proteomes" id="UP001299012">
    <property type="component" value="Unassembled WGS sequence"/>
</dbReference>
<name>A0ABS9JSA0_9ACTN</name>
<feature type="compositionally biased region" description="Polar residues" evidence="1">
    <location>
        <begin position="191"/>
        <end position="202"/>
    </location>
</feature>
<feature type="region of interest" description="Disordered" evidence="1">
    <location>
        <begin position="113"/>
        <end position="284"/>
    </location>
</feature>